<keyword evidence="2" id="KW-1185">Reference proteome</keyword>
<reference evidence="1 2" key="1">
    <citation type="submission" date="2017-06" db="EMBL/GenBank/DDBJ databases">
        <authorList>
            <person name="Kim H.J."/>
            <person name="Triplett B.A."/>
        </authorList>
    </citation>
    <scope>NUCLEOTIDE SEQUENCE [LARGE SCALE GENOMIC DNA]</scope>
    <source>
        <strain evidence="1 2">DSM 19307</strain>
    </source>
</reference>
<dbReference type="GO" id="GO:0016787">
    <property type="term" value="F:hydrolase activity"/>
    <property type="evidence" value="ECO:0007669"/>
    <property type="project" value="UniProtKB-KW"/>
</dbReference>
<dbReference type="SFLD" id="SFLDG01129">
    <property type="entry name" value="C1.5:_HAD__Beta-PGM__Phosphata"/>
    <property type="match status" value="1"/>
</dbReference>
<organism evidence="1 2">
    <name type="scientific">Ekhidna lutea</name>
    <dbReference type="NCBI Taxonomy" id="447679"/>
    <lineage>
        <taxon>Bacteria</taxon>
        <taxon>Pseudomonadati</taxon>
        <taxon>Bacteroidota</taxon>
        <taxon>Cytophagia</taxon>
        <taxon>Cytophagales</taxon>
        <taxon>Reichenbachiellaceae</taxon>
        <taxon>Ekhidna</taxon>
    </lineage>
</organism>
<dbReference type="Pfam" id="PF00702">
    <property type="entry name" value="Hydrolase"/>
    <property type="match status" value="1"/>
</dbReference>
<dbReference type="SFLD" id="SFLDS00003">
    <property type="entry name" value="Haloacid_Dehalogenase"/>
    <property type="match status" value="1"/>
</dbReference>
<dbReference type="PANTHER" id="PTHR43611">
    <property type="entry name" value="ALPHA-D-GLUCOSE 1-PHOSPHATE PHOSPHATASE"/>
    <property type="match status" value="1"/>
</dbReference>
<dbReference type="AlphaFoldDB" id="A0A239HZQ3"/>
<name>A0A239HZQ3_EKHLU</name>
<sequence length="211" mass="24488">MSDQLQGIDAIIFDFGNVLIDLDYPRVIRRFSEVANKNQEEIEELVVTAPVLQKFEMGMIGPDEFRASINKLLGTQMGEMQFEDIWNSMLKSITKERMNKVLKIGERFDTYILSNTNIIHEIAYEEMIMVETGRPSLRDFVKEVYYSHEIGMRKPNLNCYNFVIDDIGIYASRMLFLDDRLDNVEAAKKAGMKAIQILDPDNQLNKIFELE</sequence>
<dbReference type="OrthoDB" id="9797415at2"/>
<gene>
    <name evidence="1" type="ORF">SAMN05421640_1588</name>
</gene>
<dbReference type="CDD" id="cd02603">
    <property type="entry name" value="HAD_sEH-N_like"/>
    <property type="match status" value="1"/>
</dbReference>
<dbReference type="EMBL" id="FZPD01000002">
    <property type="protein sequence ID" value="SNS86662.1"/>
    <property type="molecule type" value="Genomic_DNA"/>
</dbReference>
<dbReference type="Gene3D" id="1.10.150.240">
    <property type="entry name" value="Putative phosphatase, domain 2"/>
    <property type="match status" value="1"/>
</dbReference>
<dbReference type="InterPro" id="IPR023198">
    <property type="entry name" value="PGP-like_dom2"/>
</dbReference>
<dbReference type="InterPro" id="IPR006439">
    <property type="entry name" value="HAD-SF_hydro_IA"/>
</dbReference>
<dbReference type="InterPro" id="IPR023214">
    <property type="entry name" value="HAD_sf"/>
</dbReference>
<dbReference type="InterPro" id="IPR036412">
    <property type="entry name" value="HAD-like_sf"/>
</dbReference>
<proteinExistence type="predicted"/>
<dbReference type="Proteomes" id="UP000198393">
    <property type="component" value="Unassembled WGS sequence"/>
</dbReference>
<dbReference type="SUPFAM" id="SSF56784">
    <property type="entry name" value="HAD-like"/>
    <property type="match status" value="1"/>
</dbReference>
<accession>A0A239HZQ3</accession>
<keyword evidence="1" id="KW-0378">Hydrolase</keyword>
<evidence type="ECO:0000313" key="1">
    <source>
        <dbReference type="EMBL" id="SNS86662.1"/>
    </source>
</evidence>
<dbReference type="RefSeq" id="WP_089356308.1">
    <property type="nucleotide sequence ID" value="NZ_FZPD01000002.1"/>
</dbReference>
<dbReference type="Gene3D" id="3.40.50.1000">
    <property type="entry name" value="HAD superfamily/HAD-like"/>
    <property type="match status" value="1"/>
</dbReference>
<dbReference type="NCBIfam" id="TIGR01509">
    <property type="entry name" value="HAD-SF-IA-v3"/>
    <property type="match status" value="1"/>
</dbReference>
<dbReference type="PANTHER" id="PTHR43611:SF3">
    <property type="entry name" value="FLAVIN MONONUCLEOTIDE HYDROLASE 1, CHLOROPLATIC"/>
    <property type="match status" value="1"/>
</dbReference>
<protein>
    <submittedName>
        <fullName evidence="1">Putative hydrolase of the HAD superfamily</fullName>
    </submittedName>
</protein>
<evidence type="ECO:0000313" key="2">
    <source>
        <dbReference type="Proteomes" id="UP000198393"/>
    </source>
</evidence>